<dbReference type="OrthoDB" id="167398at2759"/>
<dbReference type="InterPro" id="IPR018247">
    <property type="entry name" value="EF_Hand_1_Ca_BS"/>
</dbReference>
<keyword evidence="6" id="KW-0479">Metal-binding</keyword>
<dbReference type="Pfam" id="PF08414">
    <property type="entry name" value="NADPH_Ox"/>
    <property type="match status" value="1"/>
</dbReference>
<dbReference type="SFLD" id="SFLDG01169">
    <property type="entry name" value="NADPH_oxidase_subgroup_(NOX)"/>
    <property type="match status" value="1"/>
</dbReference>
<evidence type="ECO:0000259" key="15">
    <source>
        <dbReference type="PROSITE" id="PS50222"/>
    </source>
</evidence>
<dbReference type="GO" id="GO:0005886">
    <property type="term" value="C:plasma membrane"/>
    <property type="evidence" value="ECO:0007669"/>
    <property type="project" value="TreeGrafter"/>
</dbReference>
<dbReference type="InterPro" id="IPR050369">
    <property type="entry name" value="RBOH/FRE"/>
</dbReference>
<reference evidence="17" key="1">
    <citation type="submission" date="2020-01" db="EMBL/GenBank/DDBJ databases">
        <title>Genome sequence of Kobresia littledalei, the first chromosome-level genome in the family Cyperaceae.</title>
        <authorList>
            <person name="Qu G."/>
        </authorList>
    </citation>
    <scope>NUCLEOTIDE SEQUENCE</scope>
    <source>
        <strain evidence="17">C.B.Clarke</strain>
        <tissue evidence="17">Leaf</tissue>
    </source>
</reference>
<dbReference type="FunFam" id="2.40.30.10:FF:000019">
    <property type="entry name" value="Respiratory burst oxidase homolog A"/>
    <property type="match status" value="1"/>
</dbReference>
<dbReference type="GO" id="GO:0005509">
    <property type="term" value="F:calcium ion binding"/>
    <property type="evidence" value="ECO:0007669"/>
    <property type="project" value="InterPro"/>
</dbReference>
<evidence type="ECO:0000256" key="13">
    <source>
        <dbReference type="SAM" id="MobiDB-lite"/>
    </source>
</evidence>
<dbReference type="GO" id="GO:0004601">
    <property type="term" value="F:peroxidase activity"/>
    <property type="evidence" value="ECO:0007669"/>
    <property type="project" value="UniProtKB-KW"/>
</dbReference>
<evidence type="ECO:0000256" key="10">
    <source>
        <dbReference type="ARBA" id="ARBA00022989"/>
    </source>
</evidence>
<name>A0A833VES0_9POAL</name>
<keyword evidence="11" id="KW-0560">Oxidoreductase</keyword>
<dbReference type="Gene3D" id="2.40.30.10">
    <property type="entry name" value="Translation factors"/>
    <property type="match status" value="1"/>
</dbReference>
<keyword evidence="8" id="KW-0106">Calcium</keyword>
<dbReference type="SUPFAM" id="SSF63380">
    <property type="entry name" value="Riboflavin synthase domain-like"/>
    <property type="match status" value="1"/>
</dbReference>
<evidence type="ECO:0000256" key="7">
    <source>
        <dbReference type="ARBA" id="ARBA00022827"/>
    </source>
</evidence>
<dbReference type="Pfam" id="PF01794">
    <property type="entry name" value="Ferric_reduct"/>
    <property type="match status" value="1"/>
</dbReference>
<dbReference type="SUPFAM" id="SSF47473">
    <property type="entry name" value="EF-hand"/>
    <property type="match status" value="1"/>
</dbReference>
<evidence type="ECO:0000256" key="8">
    <source>
        <dbReference type="ARBA" id="ARBA00022837"/>
    </source>
</evidence>
<evidence type="ECO:0000256" key="1">
    <source>
        <dbReference type="ARBA" id="ARBA00004141"/>
    </source>
</evidence>
<evidence type="ECO:0000256" key="5">
    <source>
        <dbReference type="ARBA" id="ARBA00022692"/>
    </source>
</evidence>
<dbReference type="PROSITE" id="PS00018">
    <property type="entry name" value="EF_HAND_1"/>
    <property type="match status" value="1"/>
</dbReference>
<feature type="transmembrane region" description="Helical" evidence="14">
    <location>
        <begin position="276"/>
        <end position="294"/>
    </location>
</feature>
<dbReference type="InterPro" id="IPR017927">
    <property type="entry name" value="FAD-bd_FR_type"/>
</dbReference>
<dbReference type="InterPro" id="IPR011992">
    <property type="entry name" value="EF-hand-dom_pair"/>
</dbReference>
<evidence type="ECO:0000256" key="6">
    <source>
        <dbReference type="ARBA" id="ARBA00022723"/>
    </source>
</evidence>
<accession>A0A833VES0</accession>
<feature type="domain" description="EF-hand" evidence="15">
    <location>
        <begin position="153"/>
        <end position="188"/>
    </location>
</feature>
<feature type="domain" description="FAD-binding FR-type" evidence="16">
    <location>
        <begin position="510"/>
        <end position="638"/>
    </location>
</feature>
<evidence type="ECO:0000313" key="17">
    <source>
        <dbReference type="EMBL" id="KAF3321929.1"/>
    </source>
</evidence>
<feature type="region of interest" description="Disordered" evidence="13">
    <location>
        <begin position="1"/>
        <end position="28"/>
    </location>
</feature>
<evidence type="ECO:0000256" key="2">
    <source>
        <dbReference type="ARBA" id="ARBA00007975"/>
    </source>
</evidence>
<evidence type="ECO:0000256" key="3">
    <source>
        <dbReference type="ARBA" id="ARBA00022559"/>
    </source>
</evidence>
<comment type="subcellular location">
    <subcellularLocation>
        <location evidence="1">Membrane</location>
        <topology evidence="1">Multi-pass membrane protein</topology>
    </subcellularLocation>
</comment>
<evidence type="ECO:0000313" key="18">
    <source>
        <dbReference type="Proteomes" id="UP000623129"/>
    </source>
</evidence>
<dbReference type="InterPro" id="IPR013112">
    <property type="entry name" value="FAD-bd_8"/>
</dbReference>
<dbReference type="GO" id="GO:0016174">
    <property type="term" value="F:NAD(P)H oxidase H2O2-forming activity"/>
    <property type="evidence" value="ECO:0007669"/>
    <property type="project" value="TreeGrafter"/>
</dbReference>
<keyword evidence="4" id="KW-0285">Flavoprotein</keyword>
<dbReference type="Gene3D" id="3.40.50.80">
    <property type="entry name" value="Nucleotide-binding domain of ferredoxin-NADP reductase (FNR) module"/>
    <property type="match status" value="1"/>
</dbReference>
<feature type="transmembrane region" description="Helical" evidence="14">
    <location>
        <begin position="456"/>
        <end position="478"/>
    </location>
</feature>
<dbReference type="PANTHER" id="PTHR11972:SF54">
    <property type="entry name" value="RESPIRATORY BURST OXIDASE HOMOLOG PROTEIN J-RELATED"/>
    <property type="match status" value="1"/>
</dbReference>
<evidence type="ECO:0000256" key="11">
    <source>
        <dbReference type="ARBA" id="ARBA00023002"/>
    </source>
</evidence>
<dbReference type="PRINTS" id="PR00466">
    <property type="entry name" value="GP91PHOX"/>
</dbReference>
<dbReference type="EMBL" id="SWLB01000026">
    <property type="protein sequence ID" value="KAF3321929.1"/>
    <property type="molecule type" value="Genomic_DNA"/>
</dbReference>
<comment type="similarity">
    <text evidence="2">Belongs to the RBOH (TC 5.B.1.3) family.</text>
</comment>
<evidence type="ECO:0000256" key="9">
    <source>
        <dbReference type="ARBA" id="ARBA00022857"/>
    </source>
</evidence>
<organism evidence="17 18">
    <name type="scientific">Carex littledalei</name>
    <dbReference type="NCBI Taxonomy" id="544730"/>
    <lineage>
        <taxon>Eukaryota</taxon>
        <taxon>Viridiplantae</taxon>
        <taxon>Streptophyta</taxon>
        <taxon>Embryophyta</taxon>
        <taxon>Tracheophyta</taxon>
        <taxon>Spermatophyta</taxon>
        <taxon>Magnoliopsida</taxon>
        <taxon>Liliopsida</taxon>
        <taxon>Poales</taxon>
        <taxon>Cyperaceae</taxon>
        <taxon>Cyperoideae</taxon>
        <taxon>Cariceae</taxon>
        <taxon>Carex</taxon>
        <taxon>Carex subgen. Euthyceras</taxon>
    </lineage>
</organism>
<dbReference type="FunFam" id="1.10.238.10:FF:000049">
    <property type="entry name" value="Respiratory burst oxidase homolog A"/>
    <property type="match status" value="1"/>
</dbReference>
<keyword evidence="7" id="KW-0274">FAD</keyword>
<evidence type="ECO:0000256" key="14">
    <source>
        <dbReference type="SAM" id="Phobius"/>
    </source>
</evidence>
<dbReference type="InterPro" id="IPR013130">
    <property type="entry name" value="Fe3_Rdtase_TM_dom"/>
</dbReference>
<dbReference type="InterPro" id="IPR013623">
    <property type="entry name" value="NADPH_Ox"/>
</dbReference>
<proteinExistence type="inferred from homology"/>
<keyword evidence="12 14" id="KW-0472">Membrane</keyword>
<evidence type="ECO:0000256" key="12">
    <source>
        <dbReference type="ARBA" id="ARBA00023136"/>
    </source>
</evidence>
<dbReference type="InterPro" id="IPR039261">
    <property type="entry name" value="FNR_nucleotide-bd"/>
</dbReference>
<dbReference type="CDD" id="cd06186">
    <property type="entry name" value="NOX_Duox_like_FAD_NADP"/>
    <property type="match status" value="1"/>
</dbReference>
<evidence type="ECO:0000259" key="16">
    <source>
        <dbReference type="PROSITE" id="PS51384"/>
    </source>
</evidence>
<keyword evidence="9" id="KW-0521">NADP</keyword>
<dbReference type="CDD" id="cd00051">
    <property type="entry name" value="EFh"/>
    <property type="match status" value="1"/>
</dbReference>
<dbReference type="PROSITE" id="PS50222">
    <property type="entry name" value="EF_HAND_2"/>
    <property type="match status" value="1"/>
</dbReference>
<dbReference type="InterPro" id="IPR013121">
    <property type="entry name" value="Fe_red_NAD-bd_6"/>
</dbReference>
<keyword evidence="18" id="KW-1185">Reference proteome</keyword>
<evidence type="ECO:0000256" key="4">
    <source>
        <dbReference type="ARBA" id="ARBA00022630"/>
    </source>
</evidence>
<keyword evidence="10 14" id="KW-1133">Transmembrane helix</keyword>
<dbReference type="InterPro" id="IPR002048">
    <property type="entry name" value="EF_hand_dom"/>
</dbReference>
<dbReference type="PROSITE" id="PS51384">
    <property type="entry name" value="FAD_FR"/>
    <property type="match status" value="1"/>
</dbReference>
<protein>
    <submittedName>
        <fullName evidence="17">Putative respiratory burst oxidase protein H</fullName>
    </submittedName>
</protein>
<feature type="transmembrane region" description="Helical" evidence="14">
    <location>
        <begin position="644"/>
        <end position="661"/>
    </location>
</feature>
<dbReference type="Pfam" id="PF08030">
    <property type="entry name" value="NAD_binding_6"/>
    <property type="match status" value="1"/>
</dbReference>
<dbReference type="PANTHER" id="PTHR11972">
    <property type="entry name" value="NADPH OXIDASE"/>
    <property type="match status" value="1"/>
</dbReference>
<keyword evidence="3" id="KW-0575">Peroxidase</keyword>
<dbReference type="SUPFAM" id="SSF52343">
    <property type="entry name" value="Ferredoxin reductase-like, C-terminal NADP-linked domain"/>
    <property type="match status" value="1"/>
</dbReference>
<keyword evidence="5 14" id="KW-0812">Transmembrane</keyword>
<dbReference type="InterPro" id="IPR000778">
    <property type="entry name" value="Cyt_b245_heavy_chain"/>
</dbReference>
<dbReference type="Proteomes" id="UP000623129">
    <property type="component" value="Unassembled WGS sequence"/>
</dbReference>
<dbReference type="Pfam" id="PF08022">
    <property type="entry name" value="FAD_binding_8"/>
    <property type="match status" value="1"/>
</dbReference>
<dbReference type="AlphaFoldDB" id="A0A833VES0"/>
<sequence>MASHSHEYGIPIHEVPLTGTDSGRPPRPVGQRHFMKQVSRMSFKEGMKTAGKTVAKKMTRIQSSAQPGLKGLRFLDKTTNSKDGWKSVEKRFDDMSVHGRLAKESFGKCIGMAEKEFAGELFVALARRRNLDPANGIIKEELKEFWEEMTDQNFDSRLRIFFDMCDKNGDGQLTEDEVKEVIILSASANKLVRLKTHAATYASLIMEELDPDDLGYIEIWQLETLLRGMVTAQGPEKAIKRTNSLARTMIPKKYRHPINRSITKAVDFIHEHWKRIWLISLWITVNLSLFAWKFKQYKRKAAFEVMGYCVCVAKGAAETLKLNMALILVPVCRNTLTTLRSTVLSRIIPFDDNINFHKVIAVTIAIGTALHTLAHVTCDFPRLIKCPNDKFQFYLGSDFHYKQPTYVSLLKSVPGVTGILMIIIMTFSFTLATTSFRRSVVKLPSPLHHLAGFNAFWYAHHLLVLVYILLVVHSYFIFLTKKWYKKTTWMYLAIPVLFYACERLIRKFRENNYQVSIVKASIYPGEVLSIHMKKPASFKYKSGMYMFVKCPDVSPFEWHPFSITSAPGDNYLSVHIRTLGDWTGEIRNLFGKSCVAQVTSKKATLTRLETTVVADAEIEDTRFPKLLIDGPYGAPAQNYKKYDILLLIGLGIGATPFISILKDLLNNSKSNEGSNGPGRAYFYWVTREQGSFEWFKGVMNDVAESDDDNVIEMHNYLTSVYEEGDARSALIAMVQQLQHAKNGFDIVSGSRIRTHFARPNWRKVFSDMANTHKNSRIGVFYCGSPSLTKVLRELSTEFTQTTTTRFQFHKENF</sequence>
<comment type="caution">
    <text evidence="17">The sequence shown here is derived from an EMBL/GenBank/DDBJ whole genome shotgun (WGS) entry which is preliminary data.</text>
</comment>
<gene>
    <name evidence="17" type="ORF">FCM35_KLT14145</name>
</gene>
<feature type="transmembrane region" description="Helical" evidence="14">
    <location>
        <begin position="416"/>
        <end position="436"/>
    </location>
</feature>
<dbReference type="InterPro" id="IPR017938">
    <property type="entry name" value="Riboflavin_synthase-like_b-brl"/>
</dbReference>
<dbReference type="Gene3D" id="1.10.238.10">
    <property type="entry name" value="EF-hand"/>
    <property type="match status" value="1"/>
</dbReference>